<evidence type="ECO:0000313" key="3">
    <source>
        <dbReference type="Proteomes" id="UP000249799"/>
    </source>
</evidence>
<dbReference type="AlphaFoldDB" id="A0A2Z4FPB1"/>
<reference evidence="2 3" key="1">
    <citation type="submission" date="2018-06" db="EMBL/GenBank/DDBJ databases">
        <title>Lujinxingia sediminis gen. nov. sp. nov., a new facultative anaerobic member of the class Deltaproteobacteria, and proposal of Lujinxingaceae fam. nov.</title>
        <authorList>
            <person name="Guo L.-Y."/>
            <person name="Li C.-M."/>
            <person name="Wang S."/>
            <person name="Du Z.-J."/>
        </authorList>
    </citation>
    <scope>NUCLEOTIDE SEQUENCE [LARGE SCALE GENOMIC DNA]</scope>
    <source>
        <strain evidence="2 3">FA350</strain>
    </source>
</reference>
<keyword evidence="3" id="KW-1185">Reference proteome</keyword>
<gene>
    <name evidence="2" type="ORF">DN745_15910</name>
</gene>
<dbReference type="KEGG" id="bsed:DN745_15910"/>
<feature type="region of interest" description="Disordered" evidence="1">
    <location>
        <begin position="67"/>
        <end position="101"/>
    </location>
</feature>
<dbReference type="EMBL" id="CP030032">
    <property type="protein sequence ID" value="AWV90720.1"/>
    <property type="molecule type" value="Genomic_DNA"/>
</dbReference>
<dbReference type="Proteomes" id="UP000249799">
    <property type="component" value="Chromosome"/>
</dbReference>
<evidence type="ECO:0000256" key="1">
    <source>
        <dbReference type="SAM" id="MobiDB-lite"/>
    </source>
</evidence>
<accession>A0A2Z4FPB1</accession>
<feature type="region of interest" description="Disordered" evidence="1">
    <location>
        <begin position="238"/>
        <end position="260"/>
    </location>
</feature>
<protein>
    <submittedName>
        <fullName evidence="2">Uncharacterized protein</fullName>
    </submittedName>
</protein>
<organism evidence="2 3">
    <name type="scientific">Bradymonas sediminis</name>
    <dbReference type="NCBI Taxonomy" id="1548548"/>
    <lineage>
        <taxon>Bacteria</taxon>
        <taxon>Deltaproteobacteria</taxon>
        <taxon>Bradymonadales</taxon>
        <taxon>Bradymonadaceae</taxon>
        <taxon>Bradymonas</taxon>
    </lineage>
</organism>
<feature type="compositionally biased region" description="Low complexity" evidence="1">
    <location>
        <begin position="67"/>
        <end position="94"/>
    </location>
</feature>
<name>A0A2Z4FPB1_9DELT</name>
<sequence length="260" mass="27711">MNQTDRQNIFVAPKISRYHTLNITSAWINMMHILRPNHRRSLIALAALATLLATGCATTGEASSDAADDAATAQQTADDAATAQQAADDAQAEAPKGPLRPTRAQLDSLAKATFEQLAATDLAQGWDEAAGTDEAAVVLLAPFKTTRADLAMSTESMSSRIETSLVNDSGADVLGPPGEQLYELFDGTEIPRSTPEQHPDFAELLDRAYIIHGTFSEVETDADTSDFTLTLRVLKSGHDGPLAESSETITVTREAPLTGE</sequence>
<evidence type="ECO:0000313" key="2">
    <source>
        <dbReference type="EMBL" id="AWV90720.1"/>
    </source>
</evidence>
<proteinExistence type="predicted"/>